<dbReference type="RefSeq" id="WP_119435949.1">
    <property type="nucleotide sequence ID" value="NZ_QWGR01000001.1"/>
</dbReference>
<comment type="caution">
    <text evidence="2">The sequence shown here is derived from an EMBL/GenBank/DDBJ whole genome shotgun (WGS) entry which is preliminary data.</text>
</comment>
<keyword evidence="1" id="KW-0732">Signal</keyword>
<dbReference type="PROSITE" id="PS51257">
    <property type="entry name" value="PROKAR_LIPOPROTEIN"/>
    <property type="match status" value="1"/>
</dbReference>
<accession>A0A399T5R2</accession>
<dbReference type="EMBL" id="QWGR01000001">
    <property type="protein sequence ID" value="RIJ50479.1"/>
    <property type="molecule type" value="Genomic_DNA"/>
</dbReference>
<organism evidence="2 3">
    <name type="scientific">Maribellus luteus</name>
    <dbReference type="NCBI Taxonomy" id="2305463"/>
    <lineage>
        <taxon>Bacteria</taxon>
        <taxon>Pseudomonadati</taxon>
        <taxon>Bacteroidota</taxon>
        <taxon>Bacteroidia</taxon>
        <taxon>Marinilabiliales</taxon>
        <taxon>Prolixibacteraceae</taxon>
        <taxon>Maribellus</taxon>
    </lineage>
</organism>
<dbReference type="Proteomes" id="UP000265926">
    <property type="component" value="Unassembled WGS sequence"/>
</dbReference>
<feature type="signal peptide" evidence="1">
    <location>
        <begin position="1"/>
        <end position="20"/>
    </location>
</feature>
<dbReference type="OrthoDB" id="1007362at2"/>
<protein>
    <recommendedName>
        <fullName evidence="4">DUF4843 domain-containing protein</fullName>
    </recommendedName>
</protein>
<evidence type="ECO:0000313" key="3">
    <source>
        <dbReference type="Proteomes" id="UP000265926"/>
    </source>
</evidence>
<proteinExistence type="predicted"/>
<feature type="chain" id="PRO_5017401363" description="DUF4843 domain-containing protein" evidence="1">
    <location>
        <begin position="21"/>
        <end position="153"/>
    </location>
</feature>
<evidence type="ECO:0008006" key="4">
    <source>
        <dbReference type="Google" id="ProtNLM"/>
    </source>
</evidence>
<evidence type="ECO:0000313" key="2">
    <source>
        <dbReference type="EMBL" id="RIJ50479.1"/>
    </source>
</evidence>
<dbReference type="InterPro" id="IPR038081">
    <property type="entry name" value="CalX-like_sf"/>
</dbReference>
<reference evidence="2 3" key="1">
    <citation type="submission" date="2018-08" db="EMBL/GenBank/DDBJ databases">
        <title>Pallidiluteibacterium maritimus gen. nov., sp. nov., isolated from coastal sediment.</title>
        <authorList>
            <person name="Zhou L.Y."/>
        </authorList>
    </citation>
    <scope>NUCLEOTIDE SEQUENCE [LARGE SCALE GENOMIC DNA]</scope>
    <source>
        <strain evidence="2 3">XSD2</strain>
    </source>
</reference>
<gene>
    <name evidence="2" type="ORF">D1614_00650</name>
</gene>
<dbReference type="Gene3D" id="2.60.40.2030">
    <property type="match status" value="1"/>
</dbReference>
<sequence length="153" mass="17315">MKTSKYIFLFLLISVLCSCGKDEFKPYDQAFIHIMKDEISTTTVSSKANYVAEYKIFLSSKPLTEKLTVTYSISTGEGLQQGVDYELVNTSGELTFLPGIYDMPVRIRWKSHVLDPQKDNSLTIRIESNSLGLTMGLPGKNENQREFTITKIN</sequence>
<dbReference type="AlphaFoldDB" id="A0A399T5R2"/>
<evidence type="ECO:0000256" key="1">
    <source>
        <dbReference type="SAM" id="SignalP"/>
    </source>
</evidence>
<name>A0A399T5R2_9BACT</name>
<keyword evidence="3" id="KW-1185">Reference proteome</keyword>
<dbReference type="SUPFAM" id="SSF141072">
    <property type="entry name" value="CalX-like"/>
    <property type="match status" value="1"/>
</dbReference>